<protein>
    <recommendedName>
        <fullName evidence="2">Carboxylesterase type B domain-containing protein</fullName>
    </recommendedName>
</protein>
<dbReference type="SUPFAM" id="SSF53474">
    <property type="entry name" value="alpha/beta-Hydrolases"/>
    <property type="match status" value="1"/>
</dbReference>
<dbReference type="InterPro" id="IPR002018">
    <property type="entry name" value="CarbesteraseB"/>
</dbReference>
<evidence type="ECO:0000259" key="2">
    <source>
        <dbReference type="Pfam" id="PF00135"/>
    </source>
</evidence>
<sequence length="345" mass="39948">MVNTRSDNEYRTLSSVNNNADADVNNIQLRVQRFLYLSRENKGDYALQDIYTALHWLKNYVTNFNGDPDRITLYGTGSGAVLASLVVMLETVNGGTGTIKRRKSLVHRLILNDQTFLSPHMTSIINEVSSFQKDILSHLSCTTSQCLRNQSQISTNQFLDLNTYSKDHGYINYMCPLENPFPFFNTQFQTKSDQKNPLRIKFYHQANALLPENLPILLTTSLNANRSLTKQVDVNNILIDSLLNYAYTKWDRQTHEYRLDETLLNYHQQILAPLLKYAKYASNYRNIHILERYAKKYQSELPFTFGYVLAPSMSIFNETYFNANENDRIESMKIMDLFAKLLHNG</sequence>
<name>A0A816FYL1_ADIRI</name>
<dbReference type="Proteomes" id="UP000663828">
    <property type="component" value="Unassembled WGS sequence"/>
</dbReference>
<dbReference type="InterPro" id="IPR051093">
    <property type="entry name" value="Neuroligin/BSAL"/>
</dbReference>
<evidence type="ECO:0000256" key="1">
    <source>
        <dbReference type="ARBA" id="ARBA00005964"/>
    </source>
</evidence>
<comment type="similarity">
    <text evidence="1">Belongs to the type-B carboxylesterase/lipase family.</text>
</comment>
<evidence type="ECO:0000313" key="4">
    <source>
        <dbReference type="Proteomes" id="UP000663828"/>
    </source>
</evidence>
<gene>
    <name evidence="3" type="ORF">XAT740_LOCUS58042</name>
</gene>
<comment type="caution">
    <text evidence="3">The sequence shown here is derived from an EMBL/GenBank/DDBJ whole genome shotgun (WGS) entry which is preliminary data.</text>
</comment>
<organism evidence="3 4">
    <name type="scientific">Adineta ricciae</name>
    <name type="common">Rotifer</name>
    <dbReference type="NCBI Taxonomy" id="249248"/>
    <lineage>
        <taxon>Eukaryota</taxon>
        <taxon>Metazoa</taxon>
        <taxon>Spiralia</taxon>
        <taxon>Gnathifera</taxon>
        <taxon>Rotifera</taxon>
        <taxon>Eurotatoria</taxon>
        <taxon>Bdelloidea</taxon>
        <taxon>Adinetida</taxon>
        <taxon>Adinetidae</taxon>
        <taxon>Adineta</taxon>
    </lineage>
</organism>
<keyword evidence="4" id="KW-1185">Reference proteome</keyword>
<proteinExistence type="inferred from homology"/>
<accession>A0A816FYL1</accession>
<dbReference type="InterPro" id="IPR029058">
    <property type="entry name" value="AB_hydrolase_fold"/>
</dbReference>
<feature type="non-terminal residue" evidence="3">
    <location>
        <position position="1"/>
    </location>
</feature>
<evidence type="ECO:0000313" key="3">
    <source>
        <dbReference type="EMBL" id="CAF1667436.1"/>
    </source>
</evidence>
<dbReference type="AlphaFoldDB" id="A0A816FYL1"/>
<reference evidence="3" key="1">
    <citation type="submission" date="2021-02" db="EMBL/GenBank/DDBJ databases">
        <authorList>
            <person name="Nowell W R."/>
        </authorList>
    </citation>
    <scope>NUCLEOTIDE SEQUENCE</scope>
</reference>
<dbReference type="PANTHER" id="PTHR43903">
    <property type="entry name" value="NEUROLIGIN"/>
    <property type="match status" value="1"/>
</dbReference>
<feature type="domain" description="Carboxylesterase type B" evidence="2">
    <location>
        <begin position="37"/>
        <end position="153"/>
    </location>
</feature>
<dbReference type="Gene3D" id="3.40.50.1820">
    <property type="entry name" value="alpha/beta hydrolase"/>
    <property type="match status" value="1"/>
</dbReference>
<dbReference type="EMBL" id="CAJNOR010012401">
    <property type="protein sequence ID" value="CAF1667436.1"/>
    <property type="molecule type" value="Genomic_DNA"/>
</dbReference>
<dbReference type="Pfam" id="PF00135">
    <property type="entry name" value="COesterase"/>
    <property type="match status" value="1"/>
</dbReference>